<dbReference type="GO" id="GO:0016740">
    <property type="term" value="F:transferase activity"/>
    <property type="evidence" value="ECO:0007669"/>
    <property type="project" value="UniProtKB-KW"/>
</dbReference>
<dbReference type="EMBL" id="CDMZ01005228">
    <property type="protein sequence ID" value="CEM52355.1"/>
    <property type="molecule type" value="Genomic_DNA"/>
</dbReference>
<feature type="compositionally biased region" description="Basic and acidic residues" evidence="10">
    <location>
        <begin position="352"/>
        <end position="369"/>
    </location>
</feature>
<evidence type="ECO:0000256" key="8">
    <source>
        <dbReference type="ARBA" id="ARBA00022989"/>
    </source>
</evidence>
<dbReference type="Pfam" id="PF12906">
    <property type="entry name" value="RINGv"/>
    <property type="match status" value="1"/>
</dbReference>
<organism evidence="13">
    <name type="scientific">Chromera velia CCMP2878</name>
    <dbReference type="NCBI Taxonomy" id="1169474"/>
    <lineage>
        <taxon>Eukaryota</taxon>
        <taxon>Sar</taxon>
        <taxon>Alveolata</taxon>
        <taxon>Colpodellida</taxon>
        <taxon>Chromeraceae</taxon>
        <taxon>Chromera</taxon>
    </lineage>
</organism>
<gene>
    <name evidence="13" type="ORF">Cvel_53</name>
</gene>
<keyword evidence="9 11" id="KW-0472">Membrane</keyword>
<dbReference type="PANTHER" id="PTHR46065:SF3">
    <property type="entry name" value="FI20425P1"/>
    <property type="match status" value="1"/>
</dbReference>
<evidence type="ECO:0000256" key="2">
    <source>
        <dbReference type="ARBA" id="ARBA00022679"/>
    </source>
</evidence>
<feature type="transmembrane region" description="Helical" evidence="11">
    <location>
        <begin position="185"/>
        <end position="210"/>
    </location>
</feature>
<evidence type="ECO:0000259" key="12">
    <source>
        <dbReference type="PROSITE" id="PS51292"/>
    </source>
</evidence>
<feature type="transmembrane region" description="Helical" evidence="11">
    <location>
        <begin position="127"/>
        <end position="148"/>
    </location>
</feature>
<dbReference type="GO" id="GO:0016020">
    <property type="term" value="C:membrane"/>
    <property type="evidence" value="ECO:0007669"/>
    <property type="project" value="UniProtKB-SubCell"/>
</dbReference>
<evidence type="ECO:0000256" key="6">
    <source>
        <dbReference type="ARBA" id="ARBA00022786"/>
    </source>
</evidence>
<evidence type="ECO:0000256" key="3">
    <source>
        <dbReference type="ARBA" id="ARBA00022692"/>
    </source>
</evidence>
<evidence type="ECO:0000313" key="13">
    <source>
        <dbReference type="EMBL" id="CEM52355.1"/>
    </source>
</evidence>
<dbReference type="PANTHER" id="PTHR46065">
    <property type="entry name" value="E3 UBIQUITIN-PROTEIN LIGASE MARCH 2/3 FAMILY MEMBER"/>
    <property type="match status" value="1"/>
</dbReference>
<dbReference type="GO" id="GO:0008270">
    <property type="term" value="F:zinc ion binding"/>
    <property type="evidence" value="ECO:0007669"/>
    <property type="project" value="UniProtKB-KW"/>
</dbReference>
<sequence>MSDERTALLAPVPTEEEGLGRSDVPAGEGGLGLQQDEVTLEDSRTNQQPPAGICRICREGKDAGMGDLIYPCRCRGSIKYVHRECLDLWRAAGGSAFRCEICHTEYEFEAYGASVQVSRVYLKTLQVSAACLMAALFVFCAGCMGAALSRLGAWKMIGDVFVGFWYEQQYLQDAAVRDTPEWARVALMGFVGMGVAGWVLWPLIVLLALLRNSVMMLVSPEWVDRQVEEGNRLYEIWRNHRESDPDIGWRFFTPSHLQAPIDRGCPAPRLCLFLRFPGGGSGGPGGGGGACAKACTALCCYFLCCVGVLFAAFFLVASPFIWFYLLIREEIVRKYRVRNYERDVEEEAVEMEEGRQRRHTGEVERREDGGETTALPSVRETTQEGALTVESPTN</sequence>
<keyword evidence="4" id="KW-0479">Metal-binding</keyword>
<feature type="compositionally biased region" description="Polar residues" evidence="10">
    <location>
        <begin position="379"/>
        <end position="394"/>
    </location>
</feature>
<protein>
    <recommendedName>
        <fullName evidence="12">RING-CH-type domain-containing protein</fullName>
    </recommendedName>
</protein>
<dbReference type="InterPro" id="IPR011016">
    <property type="entry name" value="Znf_RING-CH"/>
</dbReference>
<dbReference type="InterPro" id="IPR013083">
    <property type="entry name" value="Znf_RING/FYVE/PHD"/>
</dbReference>
<dbReference type="SMART" id="SM00744">
    <property type="entry name" value="RINGv"/>
    <property type="match status" value="1"/>
</dbReference>
<keyword evidence="2" id="KW-0808">Transferase</keyword>
<feature type="region of interest" description="Disordered" evidence="10">
    <location>
        <begin position="346"/>
        <end position="394"/>
    </location>
</feature>
<accession>A0A0G4I5S3</accession>
<dbReference type="VEuPathDB" id="CryptoDB:Cvel_53"/>
<keyword evidence="5" id="KW-0863">Zinc-finger</keyword>
<dbReference type="PROSITE" id="PS51292">
    <property type="entry name" value="ZF_RING_CH"/>
    <property type="match status" value="1"/>
</dbReference>
<evidence type="ECO:0000256" key="10">
    <source>
        <dbReference type="SAM" id="MobiDB-lite"/>
    </source>
</evidence>
<keyword evidence="6" id="KW-0833">Ubl conjugation pathway</keyword>
<feature type="region of interest" description="Disordered" evidence="10">
    <location>
        <begin position="1"/>
        <end position="31"/>
    </location>
</feature>
<keyword evidence="8 11" id="KW-1133">Transmembrane helix</keyword>
<evidence type="ECO:0000256" key="4">
    <source>
        <dbReference type="ARBA" id="ARBA00022723"/>
    </source>
</evidence>
<evidence type="ECO:0000256" key="11">
    <source>
        <dbReference type="SAM" id="Phobius"/>
    </source>
</evidence>
<evidence type="ECO:0000256" key="5">
    <source>
        <dbReference type="ARBA" id="ARBA00022771"/>
    </source>
</evidence>
<reference evidence="13" key="1">
    <citation type="submission" date="2014-11" db="EMBL/GenBank/DDBJ databases">
        <authorList>
            <person name="Otto D Thomas"/>
            <person name="Naeem Raeece"/>
        </authorList>
    </citation>
    <scope>NUCLEOTIDE SEQUENCE</scope>
</reference>
<comment type="subcellular location">
    <subcellularLocation>
        <location evidence="1">Membrane</location>
        <topology evidence="1">Multi-pass membrane protein</topology>
    </subcellularLocation>
</comment>
<dbReference type="CDD" id="cd16495">
    <property type="entry name" value="RING_CH-C4HC3_MARCH"/>
    <property type="match status" value="1"/>
</dbReference>
<name>A0A0G4I5S3_9ALVE</name>
<evidence type="ECO:0000256" key="1">
    <source>
        <dbReference type="ARBA" id="ARBA00004141"/>
    </source>
</evidence>
<feature type="domain" description="RING-CH-type" evidence="12">
    <location>
        <begin position="46"/>
        <end position="109"/>
    </location>
</feature>
<feature type="transmembrane region" description="Helical" evidence="11">
    <location>
        <begin position="298"/>
        <end position="325"/>
    </location>
</feature>
<dbReference type="SUPFAM" id="SSF57850">
    <property type="entry name" value="RING/U-box"/>
    <property type="match status" value="1"/>
</dbReference>
<evidence type="ECO:0000256" key="9">
    <source>
        <dbReference type="ARBA" id="ARBA00023136"/>
    </source>
</evidence>
<dbReference type="Gene3D" id="3.30.40.10">
    <property type="entry name" value="Zinc/RING finger domain, C3HC4 (zinc finger)"/>
    <property type="match status" value="1"/>
</dbReference>
<dbReference type="AlphaFoldDB" id="A0A0G4I5S3"/>
<evidence type="ECO:0000256" key="7">
    <source>
        <dbReference type="ARBA" id="ARBA00022833"/>
    </source>
</evidence>
<keyword evidence="3 11" id="KW-0812">Transmembrane</keyword>
<proteinExistence type="predicted"/>
<keyword evidence="7" id="KW-0862">Zinc</keyword>